<dbReference type="AlphaFoldDB" id="A0A5C6VCB3"/>
<dbReference type="SUPFAM" id="SSF143081">
    <property type="entry name" value="BB1717-like"/>
    <property type="match status" value="1"/>
</dbReference>
<organism evidence="1 2">
    <name type="scientific">Paraburkholderia azotifigens</name>
    <dbReference type="NCBI Taxonomy" id="2057004"/>
    <lineage>
        <taxon>Bacteria</taxon>
        <taxon>Pseudomonadati</taxon>
        <taxon>Pseudomonadota</taxon>
        <taxon>Betaproteobacteria</taxon>
        <taxon>Burkholderiales</taxon>
        <taxon>Burkholderiaceae</taxon>
        <taxon>Paraburkholderia</taxon>
    </lineage>
</organism>
<proteinExistence type="predicted"/>
<gene>
    <name evidence="1" type="ORF">FRZ40_18320</name>
</gene>
<comment type="caution">
    <text evidence="1">The sequence shown here is derived from an EMBL/GenBank/DDBJ whole genome shotgun (WGS) entry which is preliminary data.</text>
</comment>
<dbReference type="RefSeq" id="WP_054925077.1">
    <property type="nucleotide sequence ID" value="NZ_VOQS01000003.1"/>
</dbReference>
<reference evidence="1 2" key="1">
    <citation type="journal article" date="2018" name="Int. J. Syst. Evol. Microbiol.">
        <title>Paraburkholderia azotifigens sp. nov., a nitrogen-fixing bacterium isolated from paddy soil.</title>
        <authorList>
            <person name="Choi G.M."/>
            <person name="Im W.T."/>
        </authorList>
    </citation>
    <scope>NUCLEOTIDE SEQUENCE [LARGE SCALE GENOMIC DNA]</scope>
    <source>
        <strain evidence="1 2">NF 2-5-3</strain>
    </source>
</reference>
<accession>A0A5C6VCB3</accession>
<evidence type="ECO:0000313" key="2">
    <source>
        <dbReference type="Proteomes" id="UP000321776"/>
    </source>
</evidence>
<dbReference type="EMBL" id="VOQS01000003">
    <property type="protein sequence ID" value="TXC82434.1"/>
    <property type="molecule type" value="Genomic_DNA"/>
</dbReference>
<sequence>MRRFHKPRDEQRSIVIVRSKGYGDWLDCRSAEEARSSLQVFPSELMAAVASAKPSCIKPDPIATS</sequence>
<dbReference type="Proteomes" id="UP000321776">
    <property type="component" value="Unassembled WGS sequence"/>
</dbReference>
<name>A0A5C6VCB3_9BURK</name>
<evidence type="ECO:0008006" key="3">
    <source>
        <dbReference type="Google" id="ProtNLM"/>
    </source>
</evidence>
<evidence type="ECO:0000313" key="1">
    <source>
        <dbReference type="EMBL" id="TXC82434.1"/>
    </source>
</evidence>
<protein>
    <recommendedName>
        <fullName evidence="3">DUF159 family protein</fullName>
    </recommendedName>
</protein>
<dbReference type="InterPro" id="IPR036590">
    <property type="entry name" value="SRAP-like"/>
</dbReference>